<dbReference type="InterPro" id="IPR050707">
    <property type="entry name" value="HTH_MetabolicPath_Reg"/>
</dbReference>
<protein>
    <submittedName>
        <fullName evidence="6">Transcriptional regulator</fullName>
    </submittedName>
</protein>
<accession>A0A918ZIK2</accession>
<dbReference type="GO" id="GO:0045892">
    <property type="term" value="P:negative regulation of DNA-templated transcription"/>
    <property type="evidence" value="ECO:0007669"/>
    <property type="project" value="TreeGrafter"/>
</dbReference>
<dbReference type="SUPFAM" id="SSF46785">
    <property type="entry name" value="Winged helix' DNA-binding domain"/>
    <property type="match status" value="2"/>
</dbReference>
<evidence type="ECO:0000256" key="1">
    <source>
        <dbReference type="ARBA" id="ARBA00023015"/>
    </source>
</evidence>
<sequence>MSGEAVGPLERGLAVLRAMAANPTSRMRRSDLTAATGLLRSPVDRIIATLLRLGYVRAEGRDVLLAPRVMELGNAYLASCGLVDALEPYVVDLADGLDASVSLAVPDRDGARLIAQAVRRRAMYLAFHIGDLLPAERSAAGVVLAGGWEEAEFQAWRARRRADPLDAGFPAVPPRDRAEALTEDESERLLRSRAAAARRAGWALDEEWVEPGLLALAAPVRDPAGRVLAAVSVLTHTSRHSAADFPGHVMPRLRAAVGRMEAALHQAPRPAGRPTPTAQDLSASKDELGMEFLESLARGLAVLSAFRGAGGGLTISAAAAATGLSRATARRALLTLRHLGYADSQGPTYHLLPRVLDLGYARLSSLTLTDISRPHLAELAALLGESASVAVLDEDDIRYLARAATSRILRMDITSGTRLPAHLTSMGRVLLAALPPAELAARIARTERRPLTPCTLTSPRALTAAVGAAARDGYALVDQELQEGLRSLAVPLHDRDGRAVAALNVAVHAGRSTPQETLERVLPALRDTASRIEAELATAFAYAPLVMG</sequence>
<keyword evidence="1" id="KW-0805">Transcription regulation</keyword>
<name>A0A918ZIK2_9ACTN</name>
<evidence type="ECO:0000256" key="2">
    <source>
        <dbReference type="ARBA" id="ARBA00023125"/>
    </source>
</evidence>
<evidence type="ECO:0000259" key="4">
    <source>
        <dbReference type="PROSITE" id="PS51077"/>
    </source>
</evidence>
<dbReference type="InterPro" id="IPR005471">
    <property type="entry name" value="Tscrpt_reg_IclR_N"/>
</dbReference>
<feature type="domain" description="IclR-ED" evidence="5">
    <location>
        <begin position="68"/>
        <end position="266"/>
    </location>
</feature>
<dbReference type="PANTHER" id="PTHR30136">
    <property type="entry name" value="HELIX-TURN-HELIX TRANSCRIPTIONAL REGULATOR, ICLR FAMILY"/>
    <property type="match status" value="1"/>
</dbReference>
<evidence type="ECO:0000259" key="5">
    <source>
        <dbReference type="PROSITE" id="PS51078"/>
    </source>
</evidence>
<dbReference type="Pfam" id="PF01614">
    <property type="entry name" value="IclR_C"/>
    <property type="match status" value="2"/>
</dbReference>
<dbReference type="Pfam" id="PF09339">
    <property type="entry name" value="HTH_IclR"/>
    <property type="match status" value="2"/>
</dbReference>
<evidence type="ECO:0000313" key="6">
    <source>
        <dbReference type="EMBL" id="GHE53442.1"/>
    </source>
</evidence>
<dbReference type="SMART" id="SM00346">
    <property type="entry name" value="HTH_ICLR"/>
    <property type="match status" value="2"/>
</dbReference>
<dbReference type="InterPro" id="IPR036390">
    <property type="entry name" value="WH_DNA-bd_sf"/>
</dbReference>
<dbReference type="GO" id="GO:0003700">
    <property type="term" value="F:DNA-binding transcription factor activity"/>
    <property type="evidence" value="ECO:0007669"/>
    <property type="project" value="TreeGrafter"/>
</dbReference>
<organism evidence="6 7">
    <name type="scientific">Streptomyces longispororuber</name>
    <dbReference type="NCBI Taxonomy" id="68230"/>
    <lineage>
        <taxon>Bacteria</taxon>
        <taxon>Bacillati</taxon>
        <taxon>Actinomycetota</taxon>
        <taxon>Actinomycetes</taxon>
        <taxon>Kitasatosporales</taxon>
        <taxon>Streptomycetaceae</taxon>
        <taxon>Streptomyces</taxon>
    </lineage>
</organism>
<evidence type="ECO:0000256" key="3">
    <source>
        <dbReference type="ARBA" id="ARBA00023163"/>
    </source>
</evidence>
<keyword evidence="7" id="KW-1185">Reference proteome</keyword>
<dbReference type="RefSeq" id="WP_190135849.1">
    <property type="nucleotide sequence ID" value="NZ_BNBT01000026.1"/>
</dbReference>
<dbReference type="AlphaFoldDB" id="A0A918ZIK2"/>
<dbReference type="GO" id="GO:0003677">
    <property type="term" value="F:DNA binding"/>
    <property type="evidence" value="ECO:0007669"/>
    <property type="project" value="UniProtKB-KW"/>
</dbReference>
<dbReference type="Proteomes" id="UP000608024">
    <property type="component" value="Unassembled WGS sequence"/>
</dbReference>
<keyword evidence="2" id="KW-0238">DNA-binding</keyword>
<evidence type="ECO:0000313" key="7">
    <source>
        <dbReference type="Proteomes" id="UP000608024"/>
    </source>
</evidence>
<dbReference type="SUPFAM" id="SSF55781">
    <property type="entry name" value="GAF domain-like"/>
    <property type="match status" value="2"/>
</dbReference>
<dbReference type="PROSITE" id="PS51077">
    <property type="entry name" value="HTH_ICLR"/>
    <property type="match status" value="2"/>
</dbReference>
<dbReference type="Gene3D" id="1.10.10.10">
    <property type="entry name" value="Winged helix-like DNA-binding domain superfamily/Winged helix DNA-binding domain"/>
    <property type="match status" value="2"/>
</dbReference>
<reference evidence="6" key="1">
    <citation type="journal article" date="2014" name="Int. J. Syst. Evol. Microbiol.">
        <title>Complete genome sequence of Corynebacterium casei LMG S-19264T (=DSM 44701T), isolated from a smear-ripened cheese.</title>
        <authorList>
            <consortium name="US DOE Joint Genome Institute (JGI-PGF)"/>
            <person name="Walter F."/>
            <person name="Albersmeier A."/>
            <person name="Kalinowski J."/>
            <person name="Ruckert C."/>
        </authorList>
    </citation>
    <scope>NUCLEOTIDE SEQUENCE</scope>
    <source>
        <strain evidence="6">JCM 4784</strain>
    </source>
</reference>
<reference evidence="6" key="2">
    <citation type="submission" date="2020-09" db="EMBL/GenBank/DDBJ databases">
        <authorList>
            <person name="Sun Q."/>
            <person name="Ohkuma M."/>
        </authorList>
    </citation>
    <scope>NUCLEOTIDE SEQUENCE</scope>
    <source>
        <strain evidence="6">JCM 4784</strain>
    </source>
</reference>
<feature type="domain" description="HTH iclR-type" evidence="4">
    <location>
        <begin position="293"/>
        <end position="353"/>
    </location>
</feature>
<dbReference type="PANTHER" id="PTHR30136:SF34">
    <property type="entry name" value="TRANSCRIPTIONAL REGULATOR"/>
    <property type="match status" value="1"/>
</dbReference>
<gene>
    <name evidence="6" type="ORF">GCM10018785_23740</name>
</gene>
<dbReference type="Gene3D" id="3.30.450.40">
    <property type="match status" value="2"/>
</dbReference>
<feature type="domain" description="IclR-ED" evidence="5">
    <location>
        <begin position="354"/>
        <end position="538"/>
    </location>
</feature>
<proteinExistence type="predicted"/>
<dbReference type="EMBL" id="BNBT01000026">
    <property type="protein sequence ID" value="GHE53442.1"/>
    <property type="molecule type" value="Genomic_DNA"/>
</dbReference>
<feature type="domain" description="HTH iclR-type" evidence="4">
    <location>
        <begin position="6"/>
        <end position="74"/>
    </location>
</feature>
<keyword evidence="3" id="KW-0804">Transcription</keyword>
<dbReference type="PROSITE" id="PS51078">
    <property type="entry name" value="ICLR_ED"/>
    <property type="match status" value="2"/>
</dbReference>
<dbReference type="InterPro" id="IPR036388">
    <property type="entry name" value="WH-like_DNA-bd_sf"/>
</dbReference>
<dbReference type="InterPro" id="IPR014757">
    <property type="entry name" value="Tscrpt_reg_IclR_C"/>
</dbReference>
<comment type="caution">
    <text evidence="6">The sequence shown here is derived from an EMBL/GenBank/DDBJ whole genome shotgun (WGS) entry which is preliminary data.</text>
</comment>
<dbReference type="InterPro" id="IPR029016">
    <property type="entry name" value="GAF-like_dom_sf"/>
</dbReference>